<gene>
    <name evidence="1" type="ORF">TRN7648_01899</name>
</gene>
<evidence type="ECO:0000313" key="1">
    <source>
        <dbReference type="EMBL" id="CUH78288.1"/>
    </source>
</evidence>
<dbReference type="STRING" id="441103.TRN7648_01899"/>
<proteinExistence type="predicted"/>
<organism evidence="1 2">
    <name type="scientific">Tropicibacter naphthalenivorans</name>
    <dbReference type="NCBI Taxonomy" id="441103"/>
    <lineage>
        <taxon>Bacteria</taxon>
        <taxon>Pseudomonadati</taxon>
        <taxon>Pseudomonadota</taxon>
        <taxon>Alphaproteobacteria</taxon>
        <taxon>Rhodobacterales</taxon>
        <taxon>Roseobacteraceae</taxon>
        <taxon>Tropicibacter</taxon>
    </lineage>
</organism>
<sequence>MTYPSRIIIHPGFHKTGTSTVQKGLEAGRTALDGHAHVILRDDIPYLTHAAQSFSRRRTDDSLTRFYDRATELFALFDGIPQPVVISAEDLAGVMPGRAGVTSYSATPILMGQMARAARAVLPGAEVVFYLSTRAPEPWMASLWWQHLRSTRIEADYPDYRADAALGADLDAIVAQIRAETQAPVESQPLEALKTAPQGPLTPIYELLNLPDGLRATHKPENARVDLGLEPVFLALNRSGLPDDVVHQTKQKLLRIARRAAQTPPE</sequence>
<dbReference type="InterPro" id="IPR027417">
    <property type="entry name" value="P-loop_NTPase"/>
</dbReference>
<dbReference type="Proteomes" id="UP000054935">
    <property type="component" value="Unassembled WGS sequence"/>
</dbReference>
<dbReference type="SUPFAM" id="SSF52540">
    <property type="entry name" value="P-loop containing nucleoside triphosphate hydrolases"/>
    <property type="match status" value="1"/>
</dbReference>
<reference evidence="1 2" key="1">
    <citation type="submission" date="2015-09" db="EMBL/GenBank/DDBJ databases">
        <authorList>
            <consortium name="Swine Surveillance"/>
        </authorList>
    </citation>
    <scope>NUCLEOTIDE SEQUENCE [LARGE SCALE GENOMIC DNA]</scope>
    <source>
        <strain evidence="1 2">CECT 7648</strain>
    </source>
</reference>
<dbReference type="EMBL" id="CYSE01000003">
    <property type="protein sequence ID" value="CUH78288.1"/>
    <property type="molecule type" value="Genomic_DNA"/>
</dbReference>
<protein>
    <recommendedName>
        <fullName evidence="3">Sulfotransferase family protein</fullName>
    </recommendedName>
</protein>
<dbReference type="OrthoDB" id="7705857at2"/>
<evidence type="ECO:0000313" key="2">
    <source>
        <dbReference type="Proteomes" id="UP000054935"/>
    </source>
</evidence>
<evidence type="ECO:0008006" key="3">
    <source>
        <dbReference type="Google" id="ProtNLM"/>
    </source>
</evidence>
<dbReference type="AlphaFoldDB" id="A0A0P1G9N8"/>
<keyword evidence="2" id="KW-1185">Reference proteome</keyword>
<dbReference type="RefSeq" id="WP_058247408.1">
    <property type="nucleotide sequence ID" value="NZ_CYSE01000003.1"/>
</dbReference>
<name>A0A0P1G9N8_9RHOB</name>
<accession>A0A0P1G9N8</accession>